<dbReference type="EMBL" id="PXYK01000032">
    <property type="protein sequence ID" value="PSJ53702.1"/>
    <property type="molecule type" value="Genomic_DNA"/>
</dbReference>
<gene>
    <name evidence="2" type="ORF">C7I84_24950</name>
</gene>
<dbReference type="RefSeq" id="WP_106774930.1">
    <property type="nucleotide sequence ID" value="NZ_PXYK01000032.1"/>
</dbReference>
<evidence type="ECO:0000256" key="1">
    <source>
        <dbReference type="SAM" id="SignalP"/>
    </source>
</evidence>
<evidence type="ECO:0008006" key="4">
    <source>
        <dbReference type="Google" id="ProtNLM"/>
    </source>
</evidence>
<feature type="chain" id="PRO_5015176897" description="Surface antigen domain-containing protein" evidence="1">
    <location>
        <begin position="24"/>
        <end position="138"/>
    </location>
</feature>
<feature type="signal peptide" evidence="1">
    <location>
        <begin position="1"/>
        <end position="23"/>
    </location>
</feature>
<dbReference type="AlphaFoldDB" id="A0A2P7RU56"/>
<dbReference type="InterPro" id="IPR016364">
    <property type="entry name" value="Surface_antigen_Rickettsia"/>
</dbReference>
<name>A0A2P7RU56_9HYPH</name>
<evidence type="ECO:0000313" key="2">
    <source>
        <dbReference type="EMBL" id="PSJ53702.1"/>
    </source>
</evidence>
<dbReference type="Proteomes" id="UP000241229">
    <property type="component" value="Unassembled WGS sequence"/>
</dbReference>
<comment type="caution">
    <text evidence="2">The sequence shown here is derived from an EMBL/GenBank/DDBJ whole genome shotgun (WGS) entry which is preliminary data.</text>
</comment>
<keyword evidence="1" id="KW-0732">Signal</keyword>
<proteinExistence type="predicted"/>
<protein>
    <recommendedName>
        <fullName evidence="4">Surface antigen domain-containing protein</fullName>
    </recommendedName>
</protein>
<organism evidence="2 3">
    <name type="scientific">Kumtagia ephedrae</name>
    <dbReference type="NCBI Taxonomy" id="2116701"/>
    <lineage>
        <taxon>Bacteria</taxon>
        <taxon>Pseudomonadati</taxon>
        <taxon>Pseudomonadota</taxon>
        <taxon>Alphaproteobacteria</taxon>
        <taxon>Hyphomicrobiales</taxon>
        <taxon>Phyllobacteriaceae</taxon>
        <taxon>Kumtagia</taxon>
    </lineage>
</organism>
<reference evidence="2 3" key="1">
    <citation type="submission" date="2018-03" db="EMBL/GenBank/DDBJ databases">
        <title>The draft genome of Mesorhizobium sp. 6GN-30.</title>
        <authorList>
            <person name="Liu L."/>
            <person name="Li L."/>
            <person name="Wang T."/>
            <person name="Zhang X."/>
            <person name="Liang L."/>
        </authorList>
    </citation>
    <scope>NUCLEOTIDE SEQUENCE [LARGE SCALE GENOMIC DNA]</scope>
    <source>
        <strain evidence="2 3">6GN30</strain>
    </source>
</reference>
<dbReference type="PROSITE" id="PS51257">
    <property type="entry name" value="PROKAR_LIPOPROTEIN"/>
    <property type="match status" value="1"/>
</dbReference>
<dbReference type="OrthoDB" id="5402098at2"/>
<evidence type="ECO:0000313" key="3">
    <source>
        <dbReference type="Proteomes" id="UP000241229"/>
    </source>
</evidence>
<keyword evidence="3" id="KW-1185">Reference proteome</keyword>
<dbReference type="PIRSF" id="PIRSF002721">
    <property type="entry name" value="Surface_antigen_Rickettsia"/>
    <property type="match status" value="1"/>
</dbReference>
<accession>A0A2P7RU56</accession>
<sequence length="138" mass="13772">MAIRTVLLATLLAISGCATISGAGGGAGTDVTPPSGSGKASMVGGLITGSLGSGLGSGDRQKALAAEYHALEYTQSGQTVSWTGGRAGRSGDVVPAQPYRVGSQDCRQYTHKVVIDGATRTARGTACRNADGSWATLS</sequence>